<feature type="region of interest" description="Disordered" evidence="1">
    <location>
        <begin position="138"/>
        <end position="170"/>
    </location>
</feature>
<protein>
    <submittedName>
        <fullName evidence="4">Uncharacterized protein</fullName>
    </submittedName>
</protein>
<dbReference type="OrthoDB" id="3557178at2759"/>
<accession>A0A8H7MGR9</accession>
<keyword evidence="5" id="KW-1185">Reference proteome</keyword>
<reference evidence="4" key="1">
    <citation type="submission" date="2018-12" db="EMBL/GenBank/DDBJ databases">
        <authorList>
            <person name="Syme R.A."/>
            <person name="Farfan-Caceres L."/>
            <person name="Lichtenzveig J."/>
        </authorList>
    </citation>
    <scope>NUCLEOTIDE SEQUENCE</scope>
    <source>
        <strain evidence="4">Al4</strain>
    </source>
</reference>
<evidence type="ECO:0000256" key="2">
    <source>
        <dbReference type="SAM" id="Phobius"/>
    </source>
</evidence>
<feature type="chain" id="PRO_5035003186" evidence="3">
    <location>
        <begin position="21"/>
        <end position="258"/>
    </location>
</feature>
<dbReference type="Proteomes" id="UP000651452">
    <property type="component" value="Unassembled WGS sequence"/>
</dbReference>
<evidence type="ECO:0000313" key="5">
    <source>
        <dbReference type="Proteomes" id="UP000651452"/>
    </source>
</evidence>
<evidence type="ECO:0000256" key="1">
    <source>
        <dbReference type="SAM" id="MobiDB-lite"/>
    </source>
</evidence>
<evidence type="ECO:0000313" key="4">
    <source>
        <dbReference type="EMBL" id="KAF9694403.1"/>
    </source>
</evidence>
<feature type="signal peptide" evidence="3">
    <location>
        <begin position="1"/>
        <end position="20"/>
    </location>
</feature>
<dbReference type="AlphaFoldDB" id="A0A8H7MGR9"/>
<dbReference type="CDD" id="cd12087">
    <property type="entry name" value="TM_EGFR-like"/>
    <property type="match status" value="1"/>
</dbReference>
<evidence type="ECO:0000256" key="3">
    <source>
        <dbReference type="SAM" id="SignalP"/>
    </source>
</evidence>
<keyword evidence="2" id="KW-1133">Transmembrane helix</keyword>
<keyword evidence="2" id="KW-0812">Transmembrane</keyword>
<gene>
    <name evidence="4" type="ORF">EKO04_007335</name>
</gene>
<organism evidence="4 5">
    <name type="scientific">Ascochyta lentis</name>
    <dbReference type="NCBI Taxonomy" id="205686"/>
    <lineage>
        <taxon>Eukaryota</taxon>
        <taxon>Fungi</taxon>
        <taxon>Dikarya</taxon>
        <taxon>Ascomycota</taxon>
        <taxon>Pezizomycotina</taxon>
        <taxon>Dothideomycetes</taxon>
        <taxon>Pleosporomycetidae</taxon>
        <taxon>Pleosporales</taxon>
        <taxon>Pleosporineae</taxon>
        <taxon>Didymellaceae</taxon>
        <taxon>Ascochyta</taxon>
    </lineage>
</organism>
<sequence>MLVSFESLIVLLWWANTVSSQMTSIATTWPATKFIGYYVAPDSTEALLAGNSWVTSGTYAGDCATSGKCVIATRCVGDTLYYDNDSSTKCSGAATCVKMTIFAASPNITPSAYNYRCRSNWLANTVYRELAAATTSSSLTTSSASSPSPTGQSSTPSNTNVSTSATSTPESAPASKVWIAGAVIGPIVGIALIAAALFWRRRRSNKNNAENLGYDTGHLQDYPEYQLVQQQVAEKHSIVRPAELAHEPQPSELPTTHY</sequence>
<feature type="transmembrane region" description="Helical" evidence="2">
    <location>
        <begin position="177"/>
        <end position="199"/>
    </location>
</feature>
<dbReference type="EMBL" id="RZGK01000013">
    <property type="protein sequence ID" value="KAF9694403.1"/>
    <property type="molecule type" value="Genomic_DNA"/>
</dbReference>
<keyword evidence="2" id="KW-0472">Membrane</keyword>
<keyword evidence="3" id="KW-0732">Signal</keyword>
<proteinExistence type="predicted"/>
<name>A0A8H7MGR9_9PLEO</name>
<reference evidence="4" key="2">
    <citation type="submission" date="2020-09" db="EMBL/GenBank/DDBJ databases">
        <title>Reference genome assembly for Australian Ascochyta lentis isolate Al4.</title>
        <authorList>
            <person name="Lee R.C."/>
            <person name="Farfan-Caceres L.M."/>
            <person name="Debler J.W."/>
            <person name="Williams A.H."/>
            <person name="Henares B.M."/>
        </authorList>
    </citation>
    <scope>NUCLEOTIDE SEQUENCE</scope>
    <source>
        <strain evidence="4">Al4</strain>
    </source>
</reference>
<comment type="caution">
    <text evidence="4">The sequence shown here is derived from an EMBL/GenBank/DDBJ whole genome shotgun (WGS) entry which is preliminary data.</text>
</comment>